<evidence type="ECO:0000259" key="2">
    <source>
        <dbReference type="Pfam" id="PF25500"/>
    </source>
</evidence>
<reference evidence="4 6" key="2">
    <citation type="journal article" date="2014" name="BMC Genomics">
        <title>An improved genome release (version Mt4.0) for the model legume Medicago truncatula.</title>
        <authorList>
            <person name="Tang H."/>
            <person name="Krishnakumar V."/>
            <person name="Bidwell S."/>
            <person name="Rosen B."/>
            <person name="Chan A."/>
            <person name="Zhou S."/>
            <person name="Gentzbittel L."/>
            <person name="Childs K.L."/>
            <person name="Yandell M."/>
            <person name="Gundlach H."/>
            <person name="Mayer K.F."/>
            <person name="Schwartz D.C."/>
            <person name="Town C.D."/>
        </authorList>
    </citation>
    <scope>GENOME REANNOTATION</scope>
    <source>
        <strain evidence="5 6">cv. Jemalong A17</strain>
    </source>
</reference>
<dbReference type="HOGENOM" id="CLU_695163_0_0_1"/>
<dbReference type="Pfam" id="PF25500">
    <property type="entry name" value="DUF7913"/>
    <property type="match status" value="1"/>
</dbReference>
<gene>
    <name evidence="5" type="primary">11432920</name>
    <name evidence="4" type="ordered locus">MTR_2g098730</name>
</gene>
<organism evidence="4 6">
    <name type="scientific">Medicago truncatula</name>
    <name type="common">Barrel medic</name>
    <name type="synonym">Medicago tribuloides</name>
    <dbReference type="NCBI Taxonomy" id="3880"/>
    <lineage>
        <taxon>Eukaryota</taxon>
        <taxon>Viridiplantae</taxon>
        <taxon>Streptophyta</taxon>
        <taxon>Embryophyta</taxon>
        <taxon>Tracheophyta</taxon>
        <taxon>Spermatophyta</taxon>
        <taxon>Magnoliopsida</taxon>
        <taxon>eudicotyledons</taxon>
        <taxon>Gunneridae</taxon>
        <taxon>Pentapetalae</taxon>
        <taxon>rosids</taxon>
        <taxon>fabids</taxon>
        <taxon>Fabales</taxon>
        <taxon>Fabaceae</taxon>
        <taxon>Papilionoideae</taxon>
        <taxon>50 kb inversion clade</taxon>
        <taxon>NPAAA clade</taxon>
        <taxon>Hologalegina</taxon>
        <taxon>IRL clade</taxon>
        <taxon>Trifolieae</taxon>
        <taxon>Medicago</taxon>
    </lineage>
</organism>
<dbReference type="Proteomes" id="UP000002051">
    <property type="component" value="Chromosome 2"/>
</dbReference>
<dbReference type="EMBL" id="CM001218">
    <property type="protein sequence ID" value="AES67755.2"/>
    <property type="molecule type" value="Genomic_DNA"/>
</dbReference>
<dbReference type="PANTHER" id="PTHR33913:SF3">
    <property type="entry name" value="ALEURONE LAYER MORPHOGENESIS PROTEIN"/>
    <property type="match status" value="1"/>
</dbReference>
<evidence type="ECO:0000313" key="4">
    <source>
        <dbReference type="EMBL" id="AES67755.2"/>
    </source>
</evidence>
<evidence type="ECO:0000256" key="1">
    <source>
        <dbReference type="SAM" id="MobiDB-lite"/>
    </source>
</evidence>
<feature type="domain" description="DUF7913" evidence="2">
    <location>
        <begin position="5"/>
        <end position="124"/>
    </location>
</feature>
<protein>
    <submittedName>
        <fullName evidence="4 5">Uncharacterized protein</fullName>
    </submittedName>
</protein>
<dbReference type="Pfam" id="PF25502">
    <property type="entry name" value="DUF7915"/>
    <property type="match status" value="1"/>
</dbReference>
<feature type="compositionally biased region" description="Basic residues" evidence="1">
    <location>
        <begin position="413"/>
        <end position="426"/>
    </location>
</feature>
<evidence type="ECO:0000313" key="6">
    <source>
        <dbReference type="Proteomes" id="UP000002051"/>
    </source>
</evidence>
<dbReference type="InterPro" id="IPR057235">
    <property type="entry name" value="DUF7913"/>
</dbReference>
<accession>A0A0C3V8R2</accession>
<evidence type="ECO:0000259" key="3">
    <source>
        <dbReference type="Pfam" id="PF25502"/>
    </source>
</evidence>
<dbReference type="PaxDb" id="3880-AES67755"/>
<proteinExistence type="predicted"/>
<feature type="domain" description="DUF7915" evidence="3">
    <location>
        <begin position="161"/>
        <end position="307"/>
    </location>
</feature>
<dbReference type="STRING" id="3880.G7IHT3"/>
<dbReference type="InterPro" id="IPR057237">
    <property type="entry name" value="DUF7915"/>
</dbReference>
<accession>G7IHT3</accession>
<sequence>MDVSEVCPTVDAIRAFLEYLVDPLLQEDHSTNDDLPLSQHEKVANQVHSVALLNNYYHRKLNQELAFLPYREFCKIIVDLRPAMSAYMKFTLLPEYAELVDAEQQLSLAEKAIMSAYDICLYLDASKNDPNIEGWPISKVAVLLVDNEKENCFLHFNSIPHGVWSLIEKDVDTLDQISEVTSEIKSPCKRRRVIMKRSKVILNEDQLLQVGYSAVKEIAGVNSIDMMLLGSYTVHSQSKERTASRFYIMKGSQSIDEGFTQVPIKDLIESFRGPLVKRSSCSWKATAVVNYFHMLPYSEIISEWISRMQITEDGIKNQPISENEYEGCASDVKDQGQQDRPKVLKIYVRRNKKDRKVVNPSMQHHSNECTRTIEACVTKQIGSHDTNQEGPNTRNKNGPIKVDTNSSDTPNQRPKRLIKRPSRFNT</sequence>
<dbReference type="KEGG" id="mtr:11432920"/>
<dbReference type="PANTHER" id="PTHR33913">
    <property type="entry name" value="ALEURONE LAYER MORPHOGENESIS PROTEIN"/>
    <property type="match status" value="1"/>
</dbReference>
<keyword evidence="6" id="KW-1185">Reference proteome</keyword>
<reference evidence="4 6" key="1">
    <citation type="journal article" date="2011" name="Nature">
        <title>The Medicago genome provides insight into the evolution of rhizobial symbioses.</title>
        <authorList>
            <person name="Young N.D."/>
            <person name="Debelle F."/>
            <person name="Oldroyd G.E."/>
            <person name="Geurts R."/>
            <person name="Cannon S.B."/>
            <person name="Udvardi M.K."/>
            <person name="Benedito V.A."/>
            <person name="Mayer K.F."/>
            <person name="Gouzy J."/>
            <person name="Schoof H."/>
            <person name="Van de Peer Y."/>
            <person name="Proost S."/>
            <person name="Cook D.R."/>
            <person name="Meyers B.C."/>
            <person name="Spannagl M."/>
            <person name="Cheung F."/>
            <person name="De Mita S."/>
            <person name="Krishnakumar V."/>
            <person name="Gundlach H."/>
            <person name="Zhou S."/>
            <person name="Mudge J."/>
            <person name="Bharti A.K."/>
            <person name="Murray J.D."/>
            <person name="Naoumkina M.A."/>
            <person name="Rosen B."/>
            <person name="Silverstein K.A."/>
            <person name="Tang H."/>
            <person name="Rombauts S."/>
            <person name="Zhao P.X."/>
            <person name="Zhou P."/>
            <person name="Barbe V."/>
            <person name="Bardou P."/>
            <person name="Bechner M."/>
            <person name="Bellec A."/>
            <person name="Berger A."/>
            <person name="Berges H."/>
            <person name="Bidwell S."/>
            <person name="Bisseling T."/>
            <person name="Choisne N."/>
            <person name="Couloux A."/>
            <person name="Denny R."/>
            <person name="Deshpande S."/>
            <person name="Dai X."/>
            <person name="Doyle J.J."/>
            <person name="Dudez A.M."/>
            <person name="Farmer A.D."/>
            <person name="Fouteau S."/>
            <person name="Franken C."/>
            <person name="Gibelin C."/>
            <person name="Gish J."/>
            <person name="Goldstein S."/>
            <person name="Gonzalez A.J."/>
            <person name="Green P.J."/>
            <person name="Hallab A."/>
            <person name="Hartog M."/>
            <person name="Hua A."/>
            <person name="Humphray S.J."/>
            <person name="Jeong D.H."/>
            <person name="Jing Y."/>
            <person name="Jocker A."/>
            <person name="Kenton S.M."/>
            <person name="Kim D.J."/>
            <person name="Klee K."/>
            <person name="Lai H."/>
            <person name="Lang C."/>
            <person name="Lin S."/>
            <person name="Macmil S.L."/>
            <person name="Magdelenat G."/>
            <person name="Matthews L."/>
            <person name="McCorrison J."/>
            <person name="Monaghan E.L."/>
            <person name="Mun J.H."/>
            <person name="Najar F.Z."/>
            <person name="Nicholson C."/>
            <person name="Noirot C."/>
            <person name="O'Bleness M."/>
            <person name="Paule C.R."/>
            <person name="Poulain J."/>
            <person name="Prion F."/>
            <person name="Qin B."/>
            <person name="Qu C."/>
            <person name="Retzel E.F."/>
            <person name="Riddle C."/>
            <person name="Sallet E."/>
            <person name="Samain S."/>
            <person name="Samson N."/>
            <person name="Sanders I."/>
            <person name="Saurat O."/>
            <person name="Scarpelli C."/>
            <person name="Schiex T."/>
            <person name="Segurens B."/>
            <person name="Severin A.J."/>
            <person name="Sherrier D.J."/>
            <person name="Shi R."/>
            <person name="Sims S."/>
            <person name="Singer S.R."/>
            <person name="Sinharoy S."/>
            <person name="Sterck L."/>
            <person name="Viollet A."/>
            <person name="Wang B.B."/>
            <person name="Wang K."/>
            <person name="Wang M."/>
            <person name="Wang X."/>
            <person name="Warfsmann J."/>
            <person name="Weissenbach J."/>
            <person name="White D.D."/>
            <person name="White J.D."/>
            <person name="Wiley G.B."/>
            <person name="Wincker P."/>
            <person name="Xing Y."/>
            <person name="Yang L."/>
            <person name="Yao Z."/>
            <person name="Ying F."/>
            <person name="Zhai J."/>
            <person name="Zhou L."/>
            <person name="Zuber A."/>
            <person name="Denarie J."/>
            <person name="Dixon R.A."/>
            <person name="May G.D."/>
            <person name="Schwartz D.C."/>
            <person name="Rogers J."/>
            <person name="Quetier F."/>
            <person name="Town C.D."/>
            <person name="Roe B.A."/>
        </authorList>
    </citation>
    <scope>NUCLEOTIDE SEQUENCE [LARGE SCALE GENOMIC DNA]</scope>
    <source>
        <strain evidence="4">A17</strain>
        <strain evidence="5 6">cv. Jemalong A17</strain>
    </source>
</reference>
<dbReference type="EnsemblPlants" id="AES67755">
    <property type="protein sequence ID" value="AES67755"/>
    <property type="gene ID" value="MTR_2g098730"/>
</dbReference>
<feature type="region of interest" description="Disordered" evidence="1">
    <location>
        <begin position="383"/>
        <end position="426"/>
    </location>
</feature>
<dbReference type="OrthoDB" id="1909634at2759"/>
<feature type="compositionally biased region" description="Polar residues" evidence="1">
    <location>
        <begin position="383"/>
        <end position="396"/>
    </location>
</feature>
<name>G7IHT3_MEDTR</name>
<evidence type="ECO:0000313" key="5">
    <source>
        <dbReference type="EnsemblPlants" id="AES67755"/>
    </source>
</evidence>
<reference evidence="5" key="3">
    <citation type="submission" date="2015-04" db="UniProtKB">
        <authorList>
            <consortium name="EnsemblPlants"/>
        </authorList>
    </citation>
    <scope>IDENTIFICATION</scope>
    <source>
        <strain evidence="5">cv. Jemalong A17</strain>
    </source>
</reference>
<dbReference type="AlphaFoldDB" id="G7IHT3"/>
<dbReference type="eggNOG" id="ENOG502QVPK">
    <property type="taxonomic scope" value="Eukaryota"/>
</dbReference>
<feature type="compositionally biased region" description="Polar residues" evidence="1">
    <location>
        <begin position="403"/>
        <end position="412"/>
    </location>
</feature>